<protein>
    <recommendedName>
        <fullName evidence="3">Shisa N-terminal domain-containing protein</fullName>
    </recommendedName>
</protein>
<accession>A0A820N3R3</accession>
<reference evidence="4" key="1">
    <citation type="submission" date="2021-02" db="EMBL/GenBank/DDBJ databases">
        <authorList>
            <person name="Nowell W R."/>
        </authorList>
    </citation>
    <scope>NUCLEOTIDE SEQUENCE</scope>
</reference>
<evidence type="ECO:0000256" key="1">
    <source>
        <dbReference type="SAM" id="Phobius"/>
    </source>
</evidence>
<dbReference type="Proteomes" id="UP000663851">
    <property type="component" value="Unassembled WGS sequence"/>
</dbReference>
<feature type="domain" description="Shisa N-terminal" evidence="3">
    <location>
        <begin position="97"/>
        <end position="141"/>
    </location>
</feature>
<dbReference type="AlphaFoldDB" id="A0A820N3R3"/>
<sequence>MTLFRPAIIRTQLIILFIFVVATNIDCRPGGRGKIVRIRVSQSPILHQSHNHILIRGATRSASALLVGTLALRSYVSNNHKQFSQSRHTLTNGTGSLCVNRENFSNFIFNEFRCPLLPIFPHDNYYCCGPSQRQYCCSFWKSSRVAGFIIGIMTASSLLIVCIYYYRYRLTRKESQGVKSYLMYPIQTSLYSNVLIFSLTDGKGFAGGRGGSGFKGSSKSSGTFAGASSYNRPNSYKPNIVQTQGGGGGGFKGKAISFAAGAASGIAAYSLMKSMSSSFHSRPGGNYEPGYGVGDTCVNNEEMNGTAFGQFRCPLNGFPYEAKSCCGEHEKQFCCIPERSSRLATNTSNFGWIILFMAIVLVTLLLCIRYRRHQKKEIVTIPTGSQPTNENSYGVPPTNPIGNFNPYVKQPVNLY</sequence>
<gene>
    <name evidence="4" type="ORF">HFQ381_LOCUS18971</name>
    <name evidence="5" type="ORF">UJA718_LOCUS20452</name>
</gene>
<feature type="chain" id="PRO_5035621413" description="Shisa N-terminal domain-containing protein" evidence="2">
    <location>
        <begin position="23"/>
        <end position="415"/>
    </location>
</feature>
<feature type="domain" description="Shisa N-terminal" evidence="3">
    <location>
        <begin position="294"/>
        <end position="343"/>
    </location>
</feature>
<keyword evidence="1" id="KW-0472">Membrane</keyword>
<feature type="transmembrane region" description="Helical" evidence="1">
    <location>
        <begin position="145"/>
        <end position="166"/>
    </location>
</feature>
<dbReference type="EMBL" id="CAJOBO010001502">
    <property type="protein sequence ID" value="CAF4384494.1"/>
    <property type="molecule type" value="Genomic_DNA"/>
</dbReference>
<dbReference type="InterPro" id="IPR053891">
    <property type="entry name" value="Shisa_N"/>
</dbReference>
<evidence type="ECO:0000313" key="7">
    <source>
        <dbReference type="Proteomes" id="UP000663873"/>
    </source>
</evidence>
<organism evidence="4 6">
    <name type="scientific">Rotaria socialis</name>
    <dbReference type="NCBI Taxonomy" id="392032"/>
    <lineage>
        <taxon>Eukaryota</taxon>
        <taxon>Metazoa</taxon>
        <taxon>Spiralia</taxon>
        <taxon>Gnathifera</taxon>
        <taxon>Rotifera</taxon>
        <taxon>Eurotatoria</taxon>
        <taxon>Bdelloidea</taxon>
        <taxon>Philodinida</taxon>
        <taxon>Philodinidae</taxon>
        <taxon>Rotaria</taxon>
    </lineage>
</organism>
<evidence type="ECO:0000259" key="3">
    <source>
        <dbReference type="Pfam" id="PF13908"/>
    </source>
</evidence>
<evidence type="ECO:0000313" key="6">
    <source>
        <dbReference type="Proteomes" id="UP000663851"/>
    </source>
</evidence>
<evidence type="ECO:0000313" key="5">
    <source>
        <dbReference type="EMBL" id="CAF4419436.1"/>
    </source>
</evidence>
<keyword evidence="2" id="KW-0732">Signal</keyword>
<dbReference type="EMBL" id="CAJOBP010003810">
    <property type="protein sequence ID" value="CAF4419436.1"/>
    <property type="molecule type" value="Genomic_DNA"/>
</dbReference>
<keyword evidence="7" id="KW-1185">Reference proteome</keyword>
<comment type="caution">
    <text evidence="4">The sequence shown here is derived from an EMBL/GenBank/DDBJ whole genome shotgun (WGS) entry which is preliminary data.</text>
</comment>
<feature type="transmembrane region" description="Helical" evidence="1">
    <location>
        <begin position="350"/>
        <end position="368"/>
    </location>
</feature>
<keyword evidence="1" id="KW-1133">Transmembrane helix</keyword>
<proteinExistence type="predicted"/>
<dbReference type="Pfam" id="PF13908">
    <property type="entry name" value="Shisa_N"/>
    <property type="match status" value="2"/>
</dbReference>
<evidence type="ECO:0000256" key="2">
    <source>
        <dbReference type="SAM" id="SignalP"/>
    </source>
</evidence>
<name>A0A820N3R3_9BILA</name>
<keyword evidence="1" id="KW-0812">Transmembrane</keyword>
<feature type="transmembrane region" description="Helical" evidence="1">
    <location>
        <begin position="255"/>
        <end position="272"/>
    </location>
</feature>
<evidence type="ECO:0000313" key="4">
    <source>
        <dbReference type="EMBL" id="CAF4384494.1"/>
    </source>
</evidence>
<feature type="signal peptide" evidence="2">
    <location>
        <begin position="1"/>
        <end position="22"/>
    </location>
</feature>
<dbReference type="Proteomes" id="UP000663873">
    <property type="component" value="Unassembled WGS sequence"/>
</dbReference>